<dbReference type="EMBL" id="JAKNSF020000028">
    <property type="protein sequence ID" value="KAK7729733.1"/>
    <property type="molecule type" value="Genomic_DNA"/>
</dbReference>
<dbReference type="Proteomes" id="UP001430848">
    <property type="component" value="Unassembled WGS sequence"/>
</dbReference>
<reference evidence="2 3" key="1">
    <citation type="submission" date="2024-02" db="EMBL/GenBank/DDBJ databases">
        <title>De novo assembly and annotation of 12 fungi associated with fruit tree decline syndrome in Ontario, Canada.</title>
        <authorList>
            <person name="Sulman M."/>
            <person name="Ellouze W."/>
            <person name="Ilyukhin E."/>
        </authorList>
    </citation>
    <scope>NUCLEOTIDE SEQUENCE [LARGE SCALE GENOMIC DNA]</scope>
    <source>
        <strain evidence="2 3">M169</strain>
    </source>
</reference>
<evidence type="ECO:0008006" key="4">
    <source>
        <dbReference type="Google" id="ProtNLM"/>
    </source>
</evidence>
<name>A0ABR1P985_DIAER</name>
<feature type="compositionally biased region" description="Low complexity" evidence="1">
    <location>
        <begin position="85"/>
        <end position="100"/>
    </location>
</feature>
<evidence type="ECO:0000313" key="3">
    <source>
        <dbReference type="Proteomes" id="UP001430848"/>
    </source>
</evidence>
<protein>
    <recommendedName>
        <fullName evidence="4">C2H2-type domain-containing protein</fullName>
    </recommendedName>
</protein>
<dbReference type="InterPro" id="IPR026939">
    <property type="entry name" value="ZNF706/At2g23090_sf"/>
</dbReference>
<feature type="compositionally biased region" description="Basic residues" evidence="1">
    <location>
        <begin position="205"/>
        <end position="214"/>
    </location>
</feature>
<proteinExistence type="predicted"/>
<keyword evidence="3" id="KW-1185">Reference proteome</keyword>
<dbReference type="Gene3D" id="4.10.1050.10">
    <property type="entry name" value="At2g23090-like"/>
    <property type="match status" value="1"/>
</dbReference>
<evidence type="ECO:0000256" key="1">
    <source>
        <dbReference type="SAM" id="MobiDB-lite"/>
    </source>
</evidence>
<feature type="region of interest" description="Disordered" evidence="1">
    <location>
        <begin position="67"/>
        <end position="100"/>
    </location>
</feature>
<gene>
    <name evidence="2" type="ORF">SLS63_006114</name>
</gene>
<comment type="caution">
    <text evidence="2">The sequence shown here is derived from an EMBL/GenBank/DDBJ whole genome shotgun (WGS) entry which is preliminary data.</text>
</comment>
<sequence length="214" mass="23877">MEGMIFPMGNHTHINYSDVEKQFRGEFTGFPQDQWSQQDDLSSFMPDLPSNSPQEYCAGLEITSDANLAHDPSSPASTDATMVDTPTTSAGSSPSTSDSPVLECGICHWRPDTSVKRSLKKLTAAVEKHITRNHRSKNSQCPICYQVFKNRPDNVKPHVTRKHPERLASLYPTKAVPDDSQNENPSTPARTTPKKRASQSASPPGRKHMRFQRR</sequence>
<feature type="region of interest" description="Disordered" evidence="1">
    <location>
        <begin position="167"/>
        <end position="214"/>
    </location>
</feature>
<organism evidence="2 3">
    <name type="scientific">Diaporthe eres</name>
    <name type="common">Phomopsis oblonga</name>
    <dbReference type="NCBI Taxonomy" id="83184"/>
    <lineage>
        <taxon>Eukaryota</taxon>
        <taxon>Fungi</taxon>
        <taxon>Dikarya</taxon>
        <taxon>Ascomycota</taxon>
        <taxon>Pezizomycotina</taxon>
        <taxon>Sordariomycetes</taxon>
        <taxon>Sordariomycetidae</taxon>
        <taxon>Diaporthales</taxon>
        <taxon>Diaporthaceae</taxon>
        <taxon>Diaporthe</taxon>
        <taxon>Diaporthe eres species complex</taxon>
    </lineage>
</organism>
<accession>A0ABR1P985</accession>
<evidence type="ECO:0000313" key="2">
    <source>
        <dbReference type="EMBL" id="KAK7729733.1"/>
    </source>
</evidence>